<reference evidence="12" key="1">
    <citation type="journal article" date="2015" name="Genome Announc.">
        <title>Whole-Genome Sequences of 80 Environmental and Clinical Isolates of Burkholderia pseudomallei.</title>
        <authorList>
            <person name="Johnson S.L."/>
            <person name="Baker A.L."/>
            <person name="Chain P.S."/>
            <person name="Currie B.J."/>
            <person name="Daligault H.E."/>
            <person name="Davenport K.W."/>
            <person name="Davis C.B."/>
            <person name="Inglis T.J."/>
            <person name="Kaestli M."/>
            <person name="Koren S."/>
            <person name="Mayo M."/>
            <person name="Merritt A.J."/>
            <person name="Price E.P."/>
            <person name="Sarovich D.S."/>
            <person name="Warner J."/>
            <person name="Rosovitz M.J."/>
        </authorList>
    </citation>
    <scope>NUCLEOTIDE SEQUENCE [LARGE SCALE GENOMIC DNA]</scope>
    <source>
        <strain evidence="12">DSM 2030</strain>
    </source>
</reference>
<evidence type="ECO:0000256" key="4">
    <source>
        <dbReference type="ARBA" id="ARBA00022490"/>
    </source>
</evidence>
<dbReference type="NCBIfam" id="TIGR00150">
    <property type="entry name" value="T6A_YjeE"/>
    <property type="match status" value="1"/>
</dbReference>
<evidence type="ECO:0000256" key="2">
    <source>
        <dbReference type="ARBA" id="ARBA00007599"/>
    </source>
</evidence>
<evidence type="ECO:0000256" key="5">
    <source>
        <dbReference type="ARBA" id="ARBA00022694"/>
    </source>
</evidence>
<comment type="subcellular location">
    <subcellularLocation>
        <location evidence="1">Cytoplasm</location>
    </subcellularLocation>
</comment>
<dbReference type="OrthoDB" id="9815896at2"/>
<evidence type="ECO:0000256" key="3">
    <source>
        <dbReference type="ARBA" id="ARBA00019010"/>
    </source>
</evidence>
<name>A0A097APL6_THEKI</name>
<dbReference type="RefSeq" id="WP_049684638.1">
    <property type="nucleotide sequence ID" value="NZ_CP009170.1"/>
</dbReference>
<dbReference type="GO" id="GO:0005524">
    <property type="term" value="F:ATP binding"/>
    <property type="evidence" value="ECO:0007669"/>
    <property type="project" value="UniProtKB-KW"/>
</dbReference>
<dbReference type="Gene3D" id="3.40.50.300">
    <property type="entry name" value="P-loop containing nucleotide triphosphate hydrolases"/>
    <property type="match status" value="1"/>
</dbReference>
<keyword evidence="5" id="KW-0819">tRNA processing</keyword>
<evidence type="ECO:0000256" key="8">
    <source>
        <dbReference type="ARBA" id="ARBA00022840"/>
    </source>
</evidence>
<keyword evidence="7" id="KW-0547">Nucleotide-binding</keyword>
<sequence>MKKTYISKNREETIALGEKLGKLLKSGDIILLYGELGSGKTVFTKGIAKGLGIEEPITSPTFMLVNEHAGEIPLYHFDFYRIEDYTALYDIGYKEYFFGKGVCVIEWPERIIPLIPQERLEVRIQRGEEEEERIITFESFGKRYDNIFKEMSE</sequence>
<dbReference type="HOGENOM" id="CLU_087829_3_0_9"/>
<keyword evidence="9" id="KW-0460">Magnesium</keyword>
<gene>
    <name evidence="11" type="primary">tsaE</name>
    <name evidence="11" type="ORF">TKV_c05340</name>
</gene>
<keyword evidence="4" id="KW-0963">Cytoplasm</keyword>
<evidence type="ECO:0000313" key="12">
    <source>
        <dbReference type="Proteomes" id="UP000029669"/>
    </source>
</evidence>
<evidence type="ECO:0000256" key="7">
    <source>
        <dbReference type="ARBA" id="ARBA00022741"/>
    </source>
</evidence>
<keyword evidence="6" id="KW-0479">Metal-binding</keyword>
<evidence type="ECO:0000256" key="9">
    <source>
        <dbReference type="ARBA" id="ARBA00022842"/>
    </source>
</evidence>
<dbReference type="SUPFAM" id="SSF52540">
    <property type="entry name" value="P-loop containing nucleoside triphosphate hydrolases"/>
    <property type="match status" value="1"/>
</dbReference>
<dbReference type="GO" id="GO:0046872">
    <property type="term" value="F:metal ion binding"/>
    <property type="evidence" value="ECO:0007669"/>
    <property type="project" value="UniProtKB-KW"/>
</dbReference>
<dbReference type="STRING" id="2325.TKV_c05340"/>
<keyword evidence="12" id="KW-1185">Reference proteome</keyword>
<dbReference type="AlphaFoldDB" id="A0A097APL6"/>
<dbReference type="Proteomes" id="UP000029669">
    <property type="component" value="Chromosome"/>
</dbReference>
<dbReference type="GO" id="GO:0005737">
    <property type="term" value="C:cytoplasm"/>
    <property type="evidence" value="ECO:0007669"/>
    <property type="project" value="UniProtKB-SubCell"/>
</dbReference>
<dbReference type="InterPro" id="IPR027417">
    <property type="entry name" value="P-loop_NTPase"/>
</dbReference>
<dbReference type="PANTHER" id="PTHR33540:SF2">
    <property type="entry name" value="TRNA THREONYLCARBAMOYLADENOSINE BIOSYNTHESIS PROTEIN TSAE"/>
    <property type="match status" value="1"/>
</dbReference>
<evidence type="ECO:0000256" key="10">
    <source>
        <dbReference type="ARBA" id="ARBA00032441"/>
    </source>
</evidence>
<evidence type="ECO:0000256" key="1">
    <source>
        <dbReference type="ARBA" id="ARBA00004496"/>
    </source>
</evidence>
<evidence type="ECO:0000313" key="11">
    <source>
        <dbReference type="EMBL" id="AIS51732.1"/>
    </source>
</evidence>
<organism evidence="11 12">
    <name type="scientific">Thermoanaerobacter kivui</name>
    <name type="common">Acetogenium kivui</name>
    <dbReference type="NCBI Taxonomy" id="2325"/>
    <lineage>
        <taxon>Bacteria</taxon>
        <taxon>Bacillati</taxon>
        <taxon>Bacillota</taxon>
        <taxon>Clostridia</taxon>
        <taxon>Thermoanaerobacterales</taxon>
        <taxon>Thermoanaerobacteraceae</taxon>
        <taxon>Thermoanaerobacter</taxon>
    </lineage>
</organism>
<dbReference type="eggNOG" id="COG0802">
    <property type="taxonomic scope" value="Bacteria"/>
</dbReference>
<evidence type="ECO:0000256" key="6">
    <source>
        <dbReference type="ARBA" id="ARBA00022723"/>
    </source>
</evidence>
<dbReference type="GO" id="GO:0002949">
    <property type="term" value="P:tRNA threonylcarbamoyladenosine modification"/>
    <property type="evidence" value="ECO:0007669"/>
    <property type="project" value="InterPro"/>
</dbReference>
<dbReference type="KEGG" id="tki:TKV_c05340"/>
<comment type="similarity">
    <text evidence="2">Belongs to the TsaE family.</text>
</comment>
<dbReference type="PANTHER" id="PTHR33540">
    <property type="entry name" value="TRNA THREONYLCARBAMOYLADENOSINE BIOSYNTHESIS PROTEIN TSAE"/>
    <property type="match status" value="1"/>
</dbReference>
<keyword evidence="8" id="KW-0067">ATP-binding</keyword>
<protein>
    <recommendedName>
        <fullName evidence="3">tRNA threonylcarbamoyladenosine biosynthesis protein TsaE</fullName>
    </recommendedName>
    <alternativeName>
        <fullName evidence="10">t(6)A37 threonylcarbamoyladenosine biosynthesis protein TsaE</fullName>
    </alternativeName>
</protein>
<proteinExistence type="inferred from homology"/>
<dbReference type="EMBL" id="CP009170">
    <property type="protein sequence ID" value="AIS51732.1"/>
    <property type="molecule type" value="Genomic_DNA"/>
</dbReference>
<accession>A0A097APL6</accession>
<dbReference type="InterPro" id="IPR003442">
    <property type="entry name" value="T6A_TsaE"/>
</dbReference>
<dbReference type="Pfam" id="PF02367">
    <property type="entry name" value="TsaE"/>
    <property type="match status" value="1"/>
</dbReference>